<evidence type="ECO:0000313" key="3">
    <source>
        <dbReference type="EMBL" id="BAH56518.1"/>
    </source>
</evidence>
<keyword evidence="1" id="KW-0732">Signal</keyword>
<evidence type="ECO:0000313" key="2">
    <source>
        <dbReference type="EMBL" id="BAE75844.1"/>
    </source>
</evidence>
<feature type="signal peptide" evidence="1">
    <location>
        <begin position="1"/>
        <end position="26"/>
    </location>
</feature>
<accession>Q2PHE8</accession>
<dbReference type="EMBL" id="AB158317">
    <property type="protein sequence ID" value="BAE75844.1"/>
    <property type="molecule type" value="mRNA"/>
</dbReference>
<proteinExistence type="evidence at transcript level"/>
<dbReference type="AlphaFoldDB" id="Q2PHE8"/>
<protein>
    <submittedName>
        <fullName evidence="2 3">PiHTL-B</fullName>
    </submittedName>
</protein>
<feature type="chain" id="PRO_5007700728" evidence="1">
    <location>
        <begin position="27"/>
        <end position="89"/>
    </location>
</feature>
<dbReference type="EMBL" id="AB472856">
    <property type="protein sequence ID" value="BAH56518.1"/>
    <property type="molecule type" value="Genomic_DNA"/>
</dbReference>
<name>Q2PHE8_PETIN</name>
<reference evidence="3" key="2">
    <citation type="journal article" date="2009" name="Breed. Sci.">
        <title>Pistil non-S-specific self-incompatibility factor HT-B is tightly linked to the HT-like gene HTL in Petunia.</title>
        <authorList>
            <person name="Puerta A.R."/>
            <person name="Takagawa M."/>
            <person name="Sassa H."/>
        </authorList>
    </citation>
    <scope>NUCLEOTIDE SEQUENCE</scope>
</reference>
<evidence type="ECO:0000256" key="1">
    <source>
        <dbReference type="SAM" id="SignalP"/>
    </source>
</evidence>
<sequence>MVLKTNLLLIKLSLFLLLIISSEVAAREITGPSFPLLATNEGLNTSWSLNDTMVKPQWFWSVVQVAEVIYNLCQECNCCKPECIKECIS</sequence>
<organism evidence="2">
    <name type="scientific">Petunia integrifolia subsp. inflata</name>
    <dbReference type="NCBI Taxonomy" id="212142"/>
    <lineage>
        <taxon>Eukaryota</taxon>
        <taxon>Viridiplantae</taxon>
        <taxon>Streptophyta</taxon>
        <taxon>Embryophyta</taxon>
        <taxon>Tracheophyta</taxon>
        <taxon>Spermatophyta</taxon>
        <taxon>Magnoliopsida</taxon>
        <taxon>eudicotyledons</taxon>
        <taxon>Gunneridae</taxon>
        <taxon>Pentapetalae</taxon>
        <taxon>asterids</taxon>
        <taxon>lamiids</taxon>
        <taxon>Solanales</taxon>
        <taxon>Solanaceae</taxon>
        <taxon>Petunioideae</taxon>
        <taxon>Petunia</taxon>
    </lineage>
</organism>
<reference evidence="2" key="1">
    <citation type="journal article" date="2006" name="Mol. Genet. Genomics">
        <title>Identification of a new class of pistil-specific proteins of Petunia inflata that is structurally similar to, but functionally distinct from, the self-incompatibility factor HT.</title>
        <authorList>
            <person name="Sassa H."/>
            <person name="Hirano H."/>
        </authorList>
    </citation>
    <scope>NUCLEOTIDE SEQUENCE</scope>
    <source>
        <tissue evidence="2">Pistil</tissue>
    </source>
</reference>
<gene>
    <name evidence="2" type="primary">PiHTL-B</name>
</gene>